<feature type="region of interest" description="Disordered" evidence="1">
    <location>
        <begin position="198"/>
        <end position="279"/>
    </location>
</feature>
<reference evidence="3" key="1">
    <citation type="submission" date="2022-01" db="EMBL/GenBank/DDBJ databases">
        <authorList>
            <person name="King R."/>
        </authorList>
    </citation>
    <scope>NUCLEOTIDE SEQUENCE</scope>
</reference>
<reference evidence="3" key="2">
    <citation type="submission" date="2022-10" db="EMBL/GenBank/DDBJ databases">
        <authorList>
            <consortium name="ENA_rothamsted_submissions"/>
            <consortium name="culmorum"/>
            <person name="King R."/>
        </authorList>
    </citation>
    <scope>NUCLEOTIDE SEQUENCE</scope>
</reference>
<feature type="compositionally biased region" description="Polar residues" evidence="1">
    <location>
        <begin position="99"/>
        <end position="113"/>
    </location>
</feature>
<keyword evidence="4" id="KW-1185">Reference proteome</keyword>
<feature type="signal peptide" evidence="2">
    <location>
        <begin position="1"/>
        <end position="19"/>
    </location>
</feature>
<evidence type="ECO:0000313" key="3">
    <source>
        <dbReference type="EMBL" id="CAG9802659.1"/>
    </source>
</evidence>
<feature type="compositionally biased region" description="Acidic residues" evidence="1">
    <location>
        <begin position="215"/>
        <end position="238"/>
    </location>
</feature>
<dbReference type="Proteomes" id="UP001153620">
    <property type="component" value="Chromosome 2"/>
</dbReference>
<feature type="chain" id="PRO_5040347007" evidence="2">
    <location>
        <begin position="20"/>
        <end position="348"/>
    </location>
</feature>
<keyword evidence="2" id="KW-0732">Signal</keyword>
<feature type="compositionally biased region" description="Basic residues" evidence="1">
    <location>
        <begin position="265"/>
        <end position="279"/>
    </location>
</feature>
<gene>
    <name evidence="3" type="ORF">CHIRRI_LOCUS5565</name>
</gene>
<accession>A0A9N9RQ24</accession>
<dbReference type="OrthoDB" id="7791276at2759"/>
<sequence length="348" mass="40569">MTKIIFSSLILSIIMYTECRMIYRRYEKENIEKNYVQIVEIFETNLHPPNFIENEKELNDFLGKDAFKTDMNCSSVTPEREETTKRITVETTTKPLRYPTSTNRQPLSTTPNPITHRPPNLDNMFTVRPIKTTTKTTIRPNPKENENPDYTELYNWPKNQPKPNVQVTKHLPTTIKPPMIVIQETDVQVINNQTNSINTSEKDVETTTEVITDTDIYDDDDNGTENGNEADDDYDENSYDLANENDHNQLPGDEIYSDEDDETRKRRKRLNKTQRRRKHIQSSAKLIFCRNCRTTRNTENNIYVRVTTPPPESTSVHLSHIINAPMKCKPGLVLDRRNICRKLVFSNK</sequence>
<organism evidence="3 4">
    <name type="scientific">Chironomus riparius</name>
    <dbReference type="NCBI Taxonomy" id="315576"/>
    <lineage>
        <taxon>Eukaryota</taxon>
        <taxon>Metazoa</taxon>
        <taxon>Ecdysozoa</taxon>
        <taxon>Arthropoda</taxon>
        <taxon>Hexapoda</taxon>
        <taxon>Insecta</taxon>
        <taxon>Pterygota</taxon>
        <taxon>Neoptera</taxon>
        <taxon>Endopterygota</taxon>
        <taxon>Diptera</taxon>
        <taxon>Nematocera</taxon>
        <taxon>Chironomoidea</taxon>
        <taxon>Chironomidae</taxon>
        <taxon>Chironominae</taxon>
        <taxon>Chironomus</taxon>
    </lineage>
</organism>
<evidence type="ECO:0000313" key="4">
    <source>
        <dbReference type="Proteomes" id="UP001153620"/>
    </source>
</evidence>
<proteinExistence type="predicted"/>
<name>A0A9N9RQ24_9DIPT</name>
<dbReference type="EMBL" id="OU895878">
    <property type="protein sequence ID" value="CAG9802659.1"/>
    <property type="molecule type" value="Genomic_DNA"/>
</dbReference>
<dbReference type="AlphaFoldDB" id="A0A9N9RQ24"/>
<evidence type="ECO:0000256" key="2">
    <source>
        <dbReference type="SAM" id="SignalP"/>
    </source>
</evidence>
<feature type="region of interest" description="Disordered" evidence="1">
    <location>
        <begin position="96"/>
        <end position="124"/>
    </location>
</feature>
<evidence type="ECO:0000256" key="1">
    <source>
        <dbReference type="SAM" id="MobiDB-lite"/>
    </source>
</evidence>
<protein>
    <submittedName>
        <fullName evidence="3">Uncharacterized protein</fullName>
    </submittedName>
</protein>